<comment type="caution">
    <text evidence="1">The sequence shown here is derived from an EMBL/GenBank/DDBJ whole genome shotgun (WGS) entry which is preliminary data.</text>
</comment>
<dbReference type="AlphaFoldDB" id="A0A0F9XH31"/>
<gene>
    <name evidence="1" type="ORF">LCGC14_0220910</name>
</gene>
<accession>A0A0F9XH31</accession>
<sequence>MEQCAFPRCKNLSDYEYIGRDICEIHWGLLCEADSKTEKGLLKKIGLVRNSKGSVVPIKRKGDEKD</sequence>
<reference evidence="1" key="1">
    <citation type="journal article" date="2015" name="Nature">
        <title>Complex archaea that bridge the gap between prokaryotes and eukaryotes.</title>
        <authorList>
            <person name="Spang A."/>
            <person name="Saw J.H."/>
            <person name="Jorgensen S.L."/>
            <person name="Zaremba-Niedzwiedzka K."/>
            <person name="Martijn J."/>
            <person name="Lind A.E."/>
            <person name="van Eijk R."/>
            <person name="Schleper C."/>
            <person name="Guy L."/>
            <person name="Ettema T.J."/>
        </authorList>
    </citation>
    <scope>NUCLEOTIDE SEQUENCE</scope>
</reference>
<name>A0A0F9XH31_9ZZZZ</name>
<protein>
    <submittedName>
        <fullName evidence="1">Uncharacterized protein</fullName>
    </submittedName>
</protein>
<proteinExistence type="predicted"/>
<dbReference type="EMBL" id="LAZR01000105">
    <property type="protein sequence ID" value="KKN91223.1"/>
    <property type="molecule type" value="Genomic_DNA"/>
</dbReference>
<evidence type="ECO:0000313" key="1">
    <source>
        <dbReference type="EMBL" id="KKN91223.1"/>
    </source>
</evidence>
<organism evidence="1">
    <name type="scientific">marine sediment metagenome</name>
    <dbReference type="NCBI Taxonomy" id="412755"/>
    <lineage>
        <taxon>unclassified sequences</taxon>
        <taxon>metagenomes</taxon>
        <taxon>ecological metagenomes</taxon>
    </lineage>
</organism>